<reference evidence="2 3" key="1">
    <citation type="submission" date="2014-03" db="EMBL/GenBank/DDBJ databases">
        <title>Genomics of Bifidobacteria.</title>
        <authorList>
            <person name="Ventura M."/>
            <person name="Milani C."/>
            <person name="Lugli G.A."/>
        </authorList>
    </citation>
    <scope>NUCLEOTIDE SEQUENCE [LARGE SCALE GENOMIC DNA]</scope>
    <source>
        <strain evidence="2 3">LMG 21589</strain>
    </source>
</reference>
<keyword evidence="1" id="KW-0812">Transmembrane</keyword>
<proteinExistence type="predicted"/>
<evidence type="ECO:0000256" key="1">
    <source>
        <dbReference type="SAM" id="Phobius"/>
    </source>
</evidence>
<dbReference type="GeneID" id="85166692"/>
<comment type="caution">
    <text evidence="2">The sequence shown here is derived from an EMBL/GenBank/DDBJ whole genome shotgun (WGS) entry which is preliminary data.</text>
</comment>
<protein>
    <submittedName>
        <fullName evidence="2">Uncharacterized protein</fullName>
    </submittedName>
</protein>
<feature type="transmembrane region" description="Helical" evidence="1">
    <location>
        <begin position="6"/>
        <end position="33"/>
    </location>
</feature>
<organism evidence="2 3">
    <name type="scientific">Bifidobacterium scardovii</name>
    <dbReference type="NCBI Taxonomy" id="158787"/>
    <lineage>
        <taxon>Bacteria</taxon>
        <taxon>Bacillati</taxon>
        <taxon>Actinomycetota</taxon>
        <taxon>Actinomycetes</taxon>
        <taxon>Bifidobacteriales</taxon>
        <taxon>Bifidobacteriaceae</taxon>
        <taxon>Bifidobacterium</taxon>
    </lineage>
</organism>
<dbReference type="eggNOG" id="ENOG5032223">
    <property type="taxonomic scope" value="Bacteria"/>
</dbReference>
<evidence type="ECO:0000313" key="3">
    <source>
        <dbReference type="Proteomes" id="UP000029033"/>
    </source>
</evidence>
<evidence type="ECO:0000313" key="2">
    <source>
        <dbReference type="EMBL" id="KFI95518.1"/>
    </source>
</evidence>
<dbReference type="RefSeq" id="WP_033517146.1">
    <property type="nucleotide sequence ID" value="NZ_CAUPKV010000013.1"/>
</dbReference>
<keyword evidence="3" id="KW-1185">Reference proteome</keyword>
<accession>A0A087DJ18</accession>
<feature type="transmembrane region" description="Helical" evidence="1">
    <location>
        <begin position="75"/>
        <end position="97"/>
    </location>
</feature>
<dbReference type="AlphaFoldDB" id="A0A087DJ18"/>
<feature type="transmembrane region" description="Helical" evidence="1">
    <location>
        <begin position="45"/>
        <end position="69"/>
    </location>
</feature>
<keyword evidence="1" id="KW-0472">Membrane</keyword>
<sequence>MMELLNLLVMLVLVLAFLALLIGVPLGLVWLLIKGLGRLAGNRNKAMYFLQPLIGIFFLSTGLGGLSAVPSSQTSFGSLAFSLAVAVGGAAALVYAVRDEWNQSKQLYELRLSTNARVQRHIDMETQHSVDWRAASGITSTGIKQLRCPACGNMCVLPMGHAVICASCLNPVSMTADLYVENGSIAHGIAPDDIAGSSQPSAAPAPKVAVATASAPVTTPANAAAGPRPRQVHAMDGRALWGDSTIVKFLCPHCGKQSIGFAGRSRRCLGCGGQLVANDIVADKLGASWNAVSNANGVTYAQSQPKREGGR</sequence>
<dbReference type="STRING" id="158787.BSCA_0549"/>
<keyword evidence="1" id="KW-1133">Transmembrane helix</keyword>
<name>A0A087DJ18_9BIFI</name>
<dbReference type="Proteomes" id="UP000029033">
    <property type="component" value="Unassembled WGS sequence"/>
</dbReference>
<gene>
    <name evidence="2" type="ORF">BSCA_0549</name>
</gene>
<dbReference type="EMBL" id="JGZO01000002">
    <property type="protein sequence ID" value="KFI95518.1"/>
    <property type="molecule type" value="Genomic_DNA"/>
</dbReference>